<dbReference type="Gene3D" id="3.40.50.12160">
    <property type="entry name" value="Methylthiotransferase, N-terminal domain"/>
    <property type="match status" value="1"/>
</dbReference>
<keyword evidence="6" id="KW-0408">Iron</keyword>
<organism evidence="10 11">
    <name type="scientific">Candidatus Aveggerthella stercoripullorum</name>
    <dbReference type="NCBI Taxonomy" id="2840688"/>
    <lineage>
        <taxon>Bacteria</taxon>
        <taxon>Bacillati</taxon>
        <taxon>Actinomycetota</taxon>
        <taxon>Coriobacteriia</taxon>
        <taxon>Eggerthellales</taxon>
        <taxon>Eggerthellaceae</taxon>
        <taxon>Eggerthellaceae incertae sedis</taxon>
        <taxon>Candidatus Aveggerthella</taxon>
    </lineage>
</organism>
<dbReference type="InterPro" id="IPR007197">
    <property type="entry name" value="rSAM"/>
</dbReference>
<dbReference type="SFLD" id="SFLDS00029">
    <property type="entry name" value="Radical_SAM"/>
    <property type="match status" value="1"/>
</dbReference>
<keyword evidence="4" id="KW-0949">S-adenosyl-L-methionine</keyword>
<evidence type="ECO:0000256" key="2">
    <source>
        <dbReference type="ARBA" id="ARBA00022485"/>
    </source>
</evidence>
<dbReference type="GO" id="GO:0005829">
    <property type="term" value="C:cytosol"/>
    <property type="evidence" value="ECO:0007669"/>
    <property type="project" value="TreeGrafter"/>
</dbReference>
<reference evidence="10" key="1">
    <citation type="submission" date="2020-10" db="EMBL/GenBank/DDBJ databases">
        <authorList>
            <person name="Gilroy R."/>
        </authorList>
    </citation>
    <scope>NUCLEOTIDE SEQUENCE</scope>
    <source>
        <strain evidence="10">ChiGjej1B1-2707</strain>
    </source>
</reference>
<comment type="cofactor">
    <cofactor evidence="1">
        <name>[4Fe-4S] cluster</name>
        <dbReference type="ChEBI" id="CHEBI:49883"/>
    </cofactor>
</comment>
<dbReference type="PROSITE" id="PS01278">
    <property type="entry name" value="MTTASE_RADICAL"/>
    <property type="match status" value="1"/>
</dbReference>
<dbReference type="InterPro" id="IPR013848">
    <property type="entry name" value="Methylthiotransferase_N"/>
</dbReference>
<keyword evidence="2" id="KW-0004">4Fe-4S</keyword>
<dbReference type="GO" id="GO:0051539">
    <property type="term" value="F:4 iron, 4 sulfur cluster binding"/>
    <property type="evidence" value="ECO:0007669"/>
    <property type="project" value="UniProtKB-KW"/>
</dbReference>
<evidence type="ECO:0000259" key="9">
    <source>
        <dbReference type="PROSITE" id="PS51918"/>
    </source>
</evidence>
<dbReference type="AlphaFoldDB" id="A0A9D1A0C6"/>
<dbReference type="Pfam" id="PF04055">
    <property type="entry name" value="Radical_SAM"/>
    <property type="match status" value="1"/>
</dbReference>
<proteinExistence type="predicted"/>
<protein>
    <submittedName>
        <fullName evidence="10">MiaB/RimO family radical SAM methylthiotransferase</fullName>
        <ecNumber evidence="10">2.8.4.-</ecNumber>
    </submittedName>
</protein>
<evidence type="ECO:0000259" key="8">
    <source>
        <dbReference type="PROSITE" id="PS51449"/>
    </source>
</evidence>
<dbReference type="EC" id="2.8.4.-" evidence="10"/>
<evidence type="ECO:0000256" key="1">
    <source>
        <dbReference type="ARBA" id="ARBA00001966"/>
    </source>
</evidence>
<dbReference type="InterPro" id="IPR023404">
    <property type="entry name" value="rSAM_horseshoe"/>
</dbReference>
<evidence type="ECO:0000256" key="3">
    <source>
        <dbReference type="ARBA" id="ARBA00022679"/>
    </source>
</evidence>
<dbReference type="InterPro" id="IPR006638">
    <property type="entry name" value="Elp3/MiaA/NifB-like_rSAM"/>
</dbReference>
<dbReference type="SMART" id="SM00729">
    <property type="entry name" value="Elp3"/>
    <property type="match status" value="1"/>
</dbReference>
<name>A0A9D1A0C6_9ACTN</name>
<dbReference type="InterPro" id="IPR038135">
    <property type="entry name" value="Methylthiotransferase_N_sf"/>
</dbReference>
<evidence type="ECO:0000313" key="11">
    <source>
        <dbReference type="Proteomes" id="UP000824261"/>
    </source>
</evidence>
<dbReference type="GO" id="GO:0046872">
    <property type="term" value="F:metal ion binding"/>
    <property type="evidence" value="ECO:0007669"/>
    <property type="project" value="UniProtKB-KW"/>
</dbReference>
<dbReference type="PANTHER" id="PTHR43020:SF2">
    <property type="entry name" value="MITOCHONDRIAL TRNA METHYLTHIOTRANSFERASE CDK5RAP1"/>
    <property type="match status" value="1"/>
</dbReference>
<dbReference type="PANTHER" id="PTHR43020">
    <property type="entry name" value="CDK5 REGULATORY SUBUNIT-ASSOCIATED PROTEIN 1"/>
    <property type="match status" value="1"/>
</dbReference>
<evidence type="ECO:0000256" key="5">
    <source>
        <dbReference type="ARBA" id="ARBA00022723"/>
    </source>
</evidence>
<evidence type="ECO:0000313" key="10">
    <source>
        <dbReference type="EMBL" id="HIR01469.1"/>
    </source>
</evidence>
<dbReference type="PROSITE" id="PS51918">
    <property type="entry name" value="RADICAL_SAM"/>
    <property type="match status" value="1"/>
</dbReference>
<accession>A0A9D1A0C6</accession>
<reference evidence="10" key="2">
    <citation type="journal article" date="2021" name="PeerJ">
        <title>Extensive microbial diversity within the chicken gut microbiome revealed by metagenomics and culture.</title>
        <authorList>
            <person name="Gilroy R."/>
            <person name="Ravi A."/>
            <person name="Getino M."/>
            <person name="Pursley I."/>
            <person name="Horton D.L."/>
            <person name="Alikhan N.F."/>
            <person name="Baker D."/>
            <person name="Gharbi K."/>
            <person name="Hall N."/>
            <person name="Watson M."/>
            <person name="Adriaenssens E.M."/>
            <person name="Foster-Nyarko E."/>
            <person name="Jarju S."/>
            <person name="Secka A."/>
            <person name="Antonio M."/>
            <person name="Oren A."/>
            <person name="Chaudhuri R.R."/>
            <person name="La Ragione R."/>
            <person name="Hildebrand F."/>
            <person name="Pallen M.J."/>
        </authorList>
    </citation>
    <scope>NUCLEOTIDE SEQUENCE</scope>
    <source>
        <strain evidence="10">ChiGjej1B1-2707</strain>
    </source>
</reference>
<evidence type="ECO:0000256" key="4">
    <source>
        <dbReference type="ARBA" id="ARBA00022691"/>
    </source>
</evidence>
<dbReference type="GO" id="GO:0035597">
    <property type="term" value="F:tRNA-2-methylthio-N(6)-dimethylallyladenosine(37) synthase activity"/>
    <property type="evidence" value="ECO:0007669"/>
    <property type="project" value="TreeGrafter"/>
</dbReference>
<gene>
    <name evidence="10" type="ORF">IAA69_04325</name>
</gene>
<dbReference type="Pfam" id="PF00919">
    <property type="entry name" value="UPF0004"/>
    <property type="match status" value="1"/>
</dbReference>
<sequence>MARTVRPKFAVLNLGCKVNRVESDGFLAQLEGRGFELSSASHADVVVVNTCTVTGEAEKKTRKAVRRALRANEDATVVVTGCAAVIDPGEFQEMSPRVVVQPDKTKVVDAALDAVAPDERTVEGALQGVGFRTPEDGAFDAVGNAFVPVLRMGDSFPTRVGIKVQDGCNNACSYCIVHVARGRAWSRPAGQVLAEAVAYARAGVKEIVLTGINLGSYREGELRLAGLLRKLLFATADDGVRFRVSSIEPRDVDEELIAVLAEADGRVCRHLHLPLQAGSSKVLREMRRPYDAAFFGSLVDRLYRQVPSLSLSTDIIAGFPGESDREFEETLALARHCRFSKIHAFPYSRREGTPAAARADQVPDGVKAARTAQLLALSEDLRSTDFARRAGTTELVLVEADGRGMTESYHEVALPEGLVPGALVPLELSGEMRRLS</sequence>
<dbReference type="SUPFAM" id="SSF102114">
    <property type="entry name" value="Radical SAM enzymes"/>
    <property type="match status" value="1"/>
</dbReference>
<dbReference type="NCBIfam" id="TIGR00089">
    <property type="entry name" value="MiaB/RimO family radical SAM methylthiotransferase"/>
    <property type="match status" value="1"/>
</dbReference>
<keyword evidence="3 10" id="KW-0808">Transferase</keyword>
<evidence type="ECO:0000256" key="7">
    <source>
        <dbReference type="ARBA" id="ARBA00023014"/>
    </source>
</evidence>
<comment type="caution">
    <text evidence="10">The sequence shown here is derived from an EMBL/GenBank/DDBJ whole genome shotgun (WGS) entry which is preliminary data.</text>
</comment>
<dbReference type="InterPro" id="IPR005839">
    <property type="entry name" value="Methylthiotransferase"/>
</dbReference>
<dbReference type="InterPro" id="IPR058240">
    <property type="entry name" value="rSAM_sf"/>
</dbReference>
<keyword evidence="7" id="KW-0411">Iron-sulfur</keyword>
<dbReference type="SFLD" id="SFLDG01082">
    <property type="entry name" value="B12-binding_domain_containing"/>
    <property type="match status" value="1"/>
</dbReference>
<evidence type="ECO:0000256" key="6">
    <source>
        <dbReference type="ARBA" id="ARBA00023004"/>
    </source>
</evidence>
<feature type="domain" description="Radical SAM core" evidence="9">
    <location>
        <begin position="154"/>
        <end position="385"/>
    </location>
</feature>
<dbReference type="PROSITE" id="PS51449">
    <property type="entry name" value="MTTASE_N"/>
    <property type="match status" value="1"/>
</dbReference>
<dbReference type="Proteomes" id="UP000824261">
    <property type="component" value="Unassembled WGS sequence"/>
</dbReference>
<dbReference type="EMBL" id="DVGB01000055">
    <property type="protein sequence ID" value="HIR01469.1"/>
    <property type="molecule type" value="Genomic_DNA"/>
</dbReference>
<feature type="domain" description="MTTase N-terminal" evidence="8">
    <location>
        <begin position="7"/>
        <end position="117"/>
    </location>
</feature>
<dbReference type="SFLD" id="SFLDG01061">
    <property type="entry name" value="methylthiotransferase"/>
    <property type="match status" value="1"/>
</dbReference>
<dbReference type="Gene3D" id="3.80.30.20">
    <property type="entry name" value="tm_1862 like domain"/>
    <property type="match status" value="1"/>
</dbReference>
<dbReference type="CDD" id="cd01335">
    <property type="entry name" value="Radical_SAM"/>
    <property type="match status" value="1"/>
</dbReference>
<dbReference type="InterPro" id="IPR020612">
    <property type="entry name" value="Methylthiotransferase_CS"/>
</dbReference>
<keyword evidence="5" id="KW-0479">Metal-binding</keyword>